<dbReference type="PANTHER" id="PTHR43498:SF1">
    <property type="entry name" value="COB--COM HETERODISULFIDE REDUCTASE IRON-SULFUR SUBUNIT A"/>
    <property type="match status" value="1"/>
</dbReference>
<dbReference type="SUPFAM" id="SSF51905">
    <property type="entry name" value="FAD/NAD(P)-binding domain"/>
    <property type="match status" value="1"/>
</dbReference>
<keyword evidence="3" id="KW-0560">Oxidoreductase</keyword>
<evidence type="ECO:0000256" key="1">
    <source>
        <dbReference type="ARBA" id="ARBA00022485"/>
    </source>
</evidence>
<dbReference type="EMBL" id="FNGO01000003">
    <property type="protein sequence ID" value="SDL31693.1"/>
    <property type="molecule type" value="Genomic_DNA"/>
</dbReference>
<evidence type="ECO:0000256" key="3">
    <source>
        <dbReference type="ARBA" id="ARBA00023002"/>
    </source>
</evidence>
<evidence type="ECO:0000313" key="6">
    <source>
        <dbReference type="EMBL" id="SDL31693.1"/>
    </source>
</evidence>
<evidence type="ECO:0000256" key="2">
    <source>
        <dbReference type="ARBA" id="ARBA00022723"/>
    </source>
</evidence>
<evidence type="ECO:0000256" key="4">
    <source>
        <dbReference type="ARBA" id="ARBA00023004"/>
    </source>
</evidence>
<dbReference type="InterPro" id="IPR036188">
    <property type="entry name" value="FAD/NAD-bd_sf"/>
</dbReference>
<evidence type="ECO:0000256" key="5">
    <source>
        <dbReference type="ARBA" id="ARBA00023014"/>
    </source>
</evidence>
<evidence type="ECO:0000313" key="7">
    <source>
        <dbReference type="Proteomes" id="UP000199476"/>
    </source>
</evidence>
<accession>A0A1G9J393</accession>
<dbReference type="Pfam" id="PF12831">
    <property type="entry name" value="FAD_oxidored"/>
    <property type="match status" value="1"/>
</dbReference>
<dbReference type="STRING" id="321763.SAMN04488692_103120"/>
<protein>
    <submittedName>
        <fullName evidence="6">FAD dependent oxidoreductase</fullName>
    </submittedName>
</protein>
<keyword evidence="7" id="KW-1185">Reference proteome</keyword>
<gene>
    <name evidence="6" type="ORF">SAMN04488692_103120</name>
</gene>
<keyword evidence="2" id="KW-0479">Metal-binding</keyword>
<dbReference type="InterPro" id="IPR039650">
    <property type="entry name" value="HdrA-like"/>
</dbReference>
<sequence length="637" mass="70904">MFKEKKFPNPNQMLLLFALLGVVSIIIAAGPALLEGDIFNGNTVKAGEADFEAAEFDEKHEIIVLGLDPEGIAAAVASARSGRETLLIGERRQPGGLMVQGGLNTIDMNFNPEGDLLTQGLFAEFYHQLEGISFNTSTALRVFRRMIREEEKLSWINQEELQEPVLEDGRIVGIITENKRDGERNYYAAERFIDASQGARLAAQAGVPYIRGMEDIGLSDNFQAATLVFQLDNVNWHEALEHLRADGDPHTGGDHRSLWGFWDEMQTYENRHPDIRVRGLNVGRQSGDRVLINALQIPDVDPFCQESRAEGRLKAFRELEYLVEHIRENVPGFSEVELAGIAEELYIRQDRQIEGIERLDINDAREHRVFDDMIGMGSYPVDIQRTSPEAPNLVLFNPAQYSIPFQALVPEEIDGLLVVGKSASYGSQAHGSARVIPVGMVSGEAAGVAGDISLSGDLNFREMAVDEDKIARLQSELISRGAYLDWEDYSFAGEESWALEGIRFINGLGLIQAGYDNEFGFEEPMPDSEFVSLLETALIRAGPKFGYELDEKIENINFPGKEDRPEHLTKASLSSLLSAARVDLGLSSSMEKVISELLFMDRDTAARVAENDVLTRQASYQILLEFFETIVPELQGR</sequence>
<dbReference type="GO" id="GO:0016491">
    <property type="term" value="F:oxidoreductase activity"/>
    <property type="evidence" value="ECO:0007669"/>
    <property type="project" value="UniProtKB-KW"/>
</dbReference>
<reference evidence="6 7" key="1">
    <citation type="submission" date="2016-10" db="EMBL/GenBank/DDBJ databases">
        <authorList>
            <person name="de Groot N.N."/>
        </authorList>
    </citation>
    <scope>NUCLEOTIDE SEQUENCE [LARGE SCALE GENOMIC DNA]</scope>
    <source>
        <strain evidence="6 7">SLAS-1</strain>
    </source>
</reference>
<organism evidence="6 7">
    <name type="scientific">Halarsenatibacter silvermanii</name>
    <dbReference type="NCBI Taxonomy" id="321763"/>
    <lineage>
        <taxon>Bacteria</taxon>
        <taxon>Bacillati</taxon>
        <taxon>Bacillota</taxon>
        <taxon>Clostridia</taxon>
        <taxon>Halanaerobiales</taxon>
        <taxon>Halarsenatibacteraceae</taxon>
        <taxon>Halarsenatibacter</taxon>
    </lineage>
</organism>
<proteinExistence type="predicted"/>
<name>A0A1G9J393_9FIRM</name>
<keyword evidence="1" id="KW-0004">4Fe-4S</keyword>
<dbReference type="Proteomes" id="UP000199476">
    <property type="component" value="Unassembled WGS sequence"/>
</dbReference>
<dbReference type="GO" id="GO:0046872">
    <property type="term" value="F:metal ion binding"/>
    <property type="evidence" value="ECO:0007669"/>
    <property type="project" value="UniProtKB-KW"/>
</dbReference>
<dbReference type="GO" id="GO:0051539">
    <property type="term" value="F:4 iron, 4 sulfur cluster binding"/>
    <property type="evidence" value="ECO:0007669"/>
    <property type="project" value="UniProtKB-KW"/>
</dbReference>
<dbReference type="PANTHER" id="PTHR43498">
    <property type="entry name" value="FERREDOXIN:COB-COM HETERODISULFIDE REDUCTASE SUBUNIT A"/>
    <property type="match status" value="1"/>
</dbReference>
<keyword evidence="4" id="KW-0408">Iron</keyword>
<keyword evidence="5" id="KW-0411">Iron-sulfur</keyword>
<dbReference type="AlphaFoldDB" id="A0A1G9J393"/>